<evidence type="ECO:0000313" key="12">
    <source>
        <dbReference type="Proteomes" id="UP001209878"/>
    </source>
</evidence>
<gene>
    <name evidence="11" type="ORF">NP493_1211g00012</name>
</gene>
<comment type="similarity">
    <text evidence="2">Belongs to the organo anion transporter (TC 2.A.60) family.</text>
</comment>
<keyword evidence="3" id="KW-1003">Cell membrane</keyword>
<evidence type="ECO:0000256" key="8">
    <source>
        <dbReference type="SAM" id="MobiDB-lite"/>
    </source>
</evidence>
<dbReference type="GO" id="GO:0043252">
    <property type="term" value="P:sodium-independent organic anion transport"/>
    <property type="evidence" value="ECO:0007669"/>
    <property type="project" value="TreeGrafter"/>
</dbReference>
<reference evidence="11" key="1">
    <citation type="journal article" date="2023" name="Mol. Biol. Evol.">
        <title>Third-Generation Sequencing Reveals the Adaptive Role of the Epigenome in Three Deep-Sea Polychaetes.</title>
        <authorList>
            <person name="Perez M."/>
            <person name="Aroh O."/>
            <person name="Sun Y."/>
            <person name="Lan Y."/>
            <person name="Juniper S.K."/>
            <person name="Young C.R."/>
            <person name="Angers B."/>
            <person name="Qian P.Y."/>
        </authorList>
    </citation>
    <scope>NUCLEOTIDE SEQUENCE</scope>
    <source>
        <strain evidence="11">R07B-5</strain>
    </source>
</reference>
<protein>
    <recommendedName>
        <fullName evidence="10">Kazal-like domain-containing protein</fullName>
    </recommendedName>
</protein>
<feature type="transmembrane region" description="Helical" evidence="9">
    <location>
        <begin position="442"/>
        <end position="464"/>
    </location>
</feature>
<evidence type="ECO:0000256" key="5">
    <source>
        <dbReference type="ARBA" id="ARBA00022989"/>
    </source>
</evidence>
<dbReference type="SMART" id="SM00280">
    <property type="entry name" value="KAZAL"/>
    <property type="match status" value="1"/>
</dbReference>
<evidence type="ECO:0000256" key="6">
    <source>
        <dbReference type="ARBA" id="ARBA00023136"/>
    </source>
</evidence>
<feature type="transmembrane region" description="Helical" evidence="9">
    <location>
        <begin position="470"/>
        <end position="492"/>
    </location>
</feature>
<dbReference type="Pfam" id="PF03137">
    <property type="entry name" value="OATP"/>
    <property type="match status" value="1"/>
</dbReference>
<organism evidence="11 12">
    <name type="scientific">Ridgeia piscesae</name>
    <name type="common">Tubeworm</name>
    <dbReference type="NCBI Taxonomy" id="27915"/>
    <lineage>
        <taxon>Eukaryota</taxon>
        <taxon>Metazoa</taxon>
        <taxon>Spiralia</taxon>
        <taxon>Lophotrochozoa</taxon>
        <taxon>Annelida</taxon>
        <taxon>Polychaeta</taxon>
        <taxon>Sedentaria</taxon>
        <taxon>Canalipalpata</taxon>
        <taxon>Sabellida</taxon>
        <taxon>Siboglinidae</taxon>
        <taxon>Ridgeia</taxon>
    </lineage>
</organism>
<dbReference type="PANTHER" id="PTHR11388:SF100">
    <property type="entry name" value="SOLUTE CARRIER ORGANIC ANION TRANSPORTER FAMILY MEMBER 4A1"/>
    <property type="match status" value="1"/>
</dbReference>
<dbReference type="AlphaFoldDB" id="A0AAD9NFZ2"/>
<keyword evidence="4 9" id="KW-0812">Transmembrane</keyword>
<evidence type="ECO:0000256" key="9">
    <source>
        <dbReference type="SAM" id="Phobius"/>
    </source>
</evidence>
<comment type="subcellular location">
    <subcellularLocation>
        <location evidence="1">Cell membrane</location>
        <topology evidence="1">Multi-pass membrane protein</topology>
    </subcellularLocation>
</comment>
<dbReference type="InterPro" id="IPR002350">
    <property type="entry name" value="Kazal_dom"/>
</dbReference>
<evidence type="ECO:0000313" key="11">
    <source>
        <dbReference type="EMBL" id="KAK2168862.1"/>
    </source>
</evidence>
<feature type="transmembrane region" description="Helical" evidence="9">
    <location>
        <begin position="161"/>
        <end position="187"/>
    </location>
</feature>
<dbReference type="PANTHER" id="PTHR11388">
    <property type="entry name" value="ORGANIC ANION TRANSPORTER"/>
    <property type="match status" value="1"/>
</dbReference>
<dbReference type="Gene3D" id="1.20.1250.20">
    <property type="entry name" value="MFS general substrate transporter like domains"/>
    <property type="match status" value="1"/>
</dbReference>
<feature type="transmembrane region" description="Helical" evidence="9">
    <location>
        <begin position="199"/>
        <end position="220"/>
    </location>
</feature>
<evidence type="ECO:0000259" key="10">
    <source>
        <dbReference type="PROSITE" id="PS51465"/>
    </source>
</evidence>
<keyword evidence="5 9" id="KW-1133">Transmembrane helix</keyword>
<dbReference type="PROSITE" id="PS00282">
    <property type="entry name" value="KAZAL_1"/>
    <property type="match status" value="1"/>
</dbReference>
<feature type="transmembrane region" description="Helical" evidence="9">
    <location>
        <begin position="45"/>
        <end position="68"/>
    </location>
</feature>
<feature type="transmembrane region" description="Helical" evidence="9">
    <location>
        <begin position="126"/>
        <end position="149"/>
    </location>
</feature>
<dbReference type="Proteomes" id="UP001209878">
    <property type="component" value="Unassembled WGS sequence"/>
</dbReference>
<evidence type="ECO:0000256" key="4">
    <source>
        <dbReference type="ARBA" id="ARBA00022692"/>
    </source>
</evidence>
<feature type="transmembrane region" description="Helical" evidence="9">
    <location>
        <begin position="293"/>
        <end position="319"/>
    </location>
</feature>
<keyword evidence="6 9" id="KW-0472">Membrane</keyword>
<dbReference type="GO" id="GO:0015347">
    <property type="term" value="F:sodium-independent organic anion transmembrane transporter activity"/>
    <property type="evidence" value="ECO:0007669"/>
    <property type="project" value="TreeGrafter"/>
</dbReference>
<name>A0AAD9NFZ2_RIDPI</name>
<dbReference type="GO" id="GO:0016323">
    <property type="term" value="C:basolateral plasma membrane"/>
    <property type="evidence" value="ECO:0007669"/>
    <property type="project" value="TreeGrafter"/>
</dbReference>
<sequence length="527" mass="56073">MTLTATFLATDAIVRYAVLTTLERRFGFTSVFNGVLVSAYDMGHVLALVVLSIVVGGFLSTVSGLLFAMPHFLYGPGVHSEFDSHAPNVTTPSLGLTLCSPHSGPMTDPCLANVTRTGGDMATESTVAFAVFFLSQCLLGAGFAPYLTIAITYLDDNAEPAYSAVGVSVFLSVISLGPMMGFLLGALTTSTFVDLSRAWWLGSLVLAVVIFFSSLPLTLFPRNLQTDEAVARRRRSRHISVRSQEVPRQSGSLLLNVVFVCQTLTLCCFQYCMAGLLPFLPKYLETQFHVDTFVANIITSIAIAFANAAGTFSGGVLAAVRELGPRGLVRLIVIGLFLGSCCFIGTMFLGCPQSSLAGALHDGTWNATGVCNANCACPSDFGPVCGSDNVTYFSACYAGCRATGLAVGAGGLKQTYDNCSCVGDVTSGIAQSGWCDYGCSTLVPYAILTFMAMFFVSLGASPMMVTLTRYYLHGLTNGAILLGMVFMSIAYLRLRHTKSFNGTERAADIASPTEEQPMTEVDPLNRQ</sequence>
<keyword evidence="12" id="KW-1185">Reference proteome</keyword>
<dbReference type="EMBL" id="JAODUO010001211">
    <property type="protein sequence ID" value="KAK2168862.1"/>
    <property type="molecule type" value="Genomic_DNA"/>
</dbReference>
<comment type="caution">
    <text evidence="11">The sequence shown here is derived from an EMBL/GenBank/DDBJ whole genome shotgun (WGS) entry which is preliminary data.</text>
</comment>
<dbReference type="PROSITE" id="PS51465">
    <property type="entry name" value="KAZAL_2"/>
    <property type="match status" value="1"/>
</dbReference>
<dbReference type="InterPro" id="IPR036259">
    <property type="entry name" value="MFS_trans_sf"/>
</dbReference>
<dbReference type="SUPFAM" id="SSF103473">
    <property type="entry name" value="MFS general substrate transporter"/>
    <property type="match status" value="1"/>
</dbReference>
<keyword evidence="7" id="KW-1015">Disulfide bond</keyword>
<evidence type="ECO:0000256" key="3">
    <source>
        <dbReference type="ARBA" id="ARBA00022475"/>
    </source>
</evidence>
<dbReference type="Pfam" id="PF07648">
    <property type="entry name" value="Kazal_2"/>
    <property type="match status" value="1"/>
</dbReference>
<dbReference type="InterPro" id="IPR004156">
    <property type="entry name" value="OATP"/>
</dbReference>
<evidence type="ECO:0000256" key="1">
    <source>
        <dbReference type="ARBA" id="ARBA00004651"/>
    </source>
</evidence>
<accession>A0AAD9NFZ2</accession>
<feature type="transmembrane region" description="Helical" evidence="9">
    <location>
        <begin position="253"/>
        <end position="281"/>
    </location>
</feature>
<evidence type="ECO:0000256" key="2">
    <source>
        <dbReference type="ARBA" id="ARBA00009657"/>
    </source>
</evidence>
<dbReference type="CDD" id="cd17336">
    <property type="entry name" value="MFS_SLCO_OATP"/>
    <property type="match status" value="1"/>
</dbReference>
<feature type="transmembrane region" description="Helical" evidence="9">
    <location>
        <begin position="331"/>
        <end position="351"/>
    </location>
</feature>
<feature type="region of interest" description="Disordered" evidence="8">
    <location>
        <begin position="505"/>
        <end position="527"/>
    </location>
</feature>
<feature type="domain" description="Kazal-like" evidence="10">
    <location>
        <begin position="365"/>
        <end position="420"/>
    </location>
</feature>
<evidence type="ECO:0000256" key="7">
    <source>
        <dbReference type="ARBA" id="ARBA00023157"/>
    </source>
</evidence>
<proteinExistence type="inferred from homology"/>